<reference evidence="10" key="1">
    <citation type="submission" date="2012-12" db="EMBL/GenBank/DDBJ databases">
        <authorList>
            <person name="Hellsten U."/>
            <person name="Grimwood J."/>
            <person name="Chapman J.A."/>
            <person name="Shapiro H."/>
            <person name="Aerts A."/>
            <person name="Otillar R.P."/>
            <person name="Terry A.Y."/>
            <person name="Boore J.L."/>
            <person name="Simakov O."/>
            <person name="Marletaz F."/>
            <person name="Cho S.-J."/>
            <person name="Edsinger-Gonzales E."/>
            <person name="Havlak P."/>
            <person name="Kuo D.-H."/>
            <person name="Larsson T."/>
            <person name="Lv J."/>
            <person name="Arendt D."/>
            <person name="Savage R."/>
            <person name="Osoegawa K."/>
            <person name="de Jong P."/>
            <person name="Lindberg D.R."/>
            <person name="Seaver E.C."/>
            <person name="Weisblat D.A."/>
            <person name="Putnam N.H."/>
            <person name="Grigoriev I.V."/>
            <person name="Rokhsar D.S."/>
        </authorList>
    </citation>
    <scope>NUCLEOTIDE SEQUENCE</scope>
</reference>
<keyword evidence="10" id="KW-1185">Reference proteome</keyword>
<reference evidence="8 10" key="2">
    <citation type="journal article" date="2013" name="Nature">
        <title>Insights into bilaterian evolution from three spiralian genomes.</title>
        <authorList>
            <person name="Simakov O."/>
            <person name="Marletaz F."/>
            <person name="Cho S.J."/>
            <person name="Edsinger-Gonzales E."/>
            <person name="Havlak P."/>
            <person name="Hellsten U."/>
            <person name="Kuo D.H."/>
            <person name="Larsson T."/>
            <person name="Lv J."/>
            <person name="Arendt D."/>
            <person name="Savage R."/>
            <person name="Osoegawa K."/>
            <person name="de Jong P."/>
            <person name="Grimwood J."/>
            <person name="Chapman J.A."/>
            <person name="Shapiro H."/>
            <person name="Aerts A."/>
            <person name="Otillar R.P."/>
            <person name="Terry A.Y."/>
            <person name="Boore J.L."/>
            <person name="Grigoriev I.V."/>
            <person name="Lindberg D.R."/>
            <person name="Seaver E.C."/>
            <person name="Weisblat D.A."/>
            <person name="Putnam N.H."/>
            <person name="Rokhsar D.S."/>
        </authorList>
    </citation>
    <scope>NUCLEOTIDE SEQUENCE</scope>
</reference>
<reference evidence="9" key="3">
    <citation type="submission" date="2015-06" db="UniProtKB">
        <authorList>
            <consortium name="EnsemblMetazoa"/>
        </authorList>
    </citation>
    <scope>IDENTIFICATION</scope>
</reference>
<dbReference type="GeneID" id="20214192"/>
<dbReference type="EMBL" id="KB097495">
    <property type="protein sequence ID" value="ESN96636.1"/>
    <property type="molecule type" value="Genomic_DNA"/>
</dbReference>
<dbReference type="STRING" id="6412.T1FZE4"/>
<protein>
    <recommendedName>
        <fullName evidence="5">Actin maturation protease</fullName>
    </recommendedName>
    <alternativeName>
        <fullName evidence="6">Actin aminopeptidase ACTMAP</fullName>
    </alternativeName>
</protein>
<dbReference type="RefSeq" id="XP_009025227.1">
    <property type="nucleotide sequence ID" value="XM_009026979.1"/>
</dbReference>
<dbReference type="InterPro" id="IPR040043">
    <property type="entry name" value="ACTMAP"/>
</dbReference>
<organism evidence="9 10">
    <name type="scientific">Helobdella robusta</name>
    <name type="common">Californian leech</name>
    <dbReference type="NCBI Taxonomy" id="6412"/>
    <lineage>
        <taxon>Eukaryota</taxon>
        <taxon>Metazoa</taxon>
        <taxon>Spiralia</taxon>
        <taxon>Lophotrochozoa</taxon>
        <taxon>Annelida</taxon>
        <taxon>Clitellata</taxon>
        <taxon>Hirudinea</taxon>
        <taxon>Rhynchobdellida</taxon>
        <taxon>Glossiphoniidae</taxon>
        <taxon>Helobdella</taxon>
    </lineage>
</organism>
<dbReference type="FunCoup" id="T1FZE4">
    <property type="interactions" value="13"/>
</dbReference>
<evidence type="ECO:0000256" key="2">
    <source>
        <dbReference type="ARBA" id="ARBA00022670"/>
    </source>
</evidence>
<evidence type="ECO:0000313" key="8">
    <source>
        <dbReference type="EMBL" id="ESN96636.1"/>
    </source>
</evidence>
<dbReference type="GO" id="GO:0004177">
    <property type="term" value="F:aminopeptidase activity"/>
    <property type="evidence" value="ECO:0007669"/>
    <property type="project" value="UniProtKB-KW"/>
</dbReference>
<keyword evidence="1" id="KW-0031">Aminopeptidase</keyword>
<gene>
    <name evidence="9" type="primary">20214192</name>
    <name evidence="8" type="ORF">HELRODRAFT_68419</name>
</gene>
<dbReference type="PANTHER" id="PTHR28631:SF1">
    <property type="entry name" value="ACTIN MATURATION PROTEASE"/>
    <property type="match status" value="1"/>
</dbReference>
<dbReference type="CTD" id="20214192"/>
<evidence type="ECO:0000256" key="7">
    <source>
        <dbReference type="ARBA" id="ARBA00049041"/>
    </source>
</evidence>
<proteinExistence type="inferred from homology"/>
<dbReference type="EnsemblMetazoa" id="HelroT68419">
    <property type="protein sequence ID" value="HelroP68419"/>
    <property type="gene ID" value="HelroG68419"/>
</dbReference>
<comment type="similarity">
    <text evidence="4">Belongs to the ACTMAP family.</text>
</comment>
<dbReference type="InParanoid" id="T1FZE4"/>
<dbReference type="GO" id="GO:0006508">
    <property type="term" value="P:proteolysis"/>
    <property type="evidence" value="ECO:0007669"/>
    <property type="project" value="UniProtKB-KW"/>
</dbReference>
<evidence type="ECO:0000256" key="6">
    <source>
        <dbReference type="ARBA" id="ARBA00034908"/>
    </source>
</evidence>
<dbReference type="OrthoDB" id="198816at2759"/>
<dbReference type="Proteomes" id="UP000015101">
    <property type="component" value="Unassembled WGS sequence"/>
</dbReference>
<dbReference type="EMBL" id="AMQM01001440">
    <property type="status" value="NOT_ANNOTATED_CDS"/>
    <property type="molecule type" value="Genomic_DNA"/>
</dbReference>
<evidence type="ECO:0000256" key="4">
    <source>
        <dbReference type="ARBA" id="ARBA00034725"/>
    </source>
</evidence>
<dbReference type="KEGG" id="hro:HELRODRAFT_68419"/>
<keyword evidence="2" id="KW-0645">Protease</keyword>
<evidence type="ECO:0000256" key="3">
    <source>
        <dbReference type="ARBA" id="ARBA00022801"/>
    </source>
</evidence>
<dbReference type="Pfam" id="PF21646">
    <property type="entry name" value="ACTMAP-like_C"/>
    <property type="match status" value="1"/>
</dbReference>
<dbReference type="AlphaFoldDB" id="T1FZE4"/>
<dbReference type="PANTHER" id="PTHR28631">
    <property type="entry name" value="UPF0692 PROTEIN C19ORF54"/>
    <property type="match status" value="1"/>
</dbReference>
<comment type="catalytic activity">
    <reaction evidence="7">
        <text>N-terminal N(alpha)-acetyl-L-cysteinyl-L-aspartyl-[protein] + H2O = N-terminal L-aspartyl-[protein] + N-acetyl-L-cysteine</text>
        <dbReference type="Rhea" id="RHEA:74579"/>
        <dbReference type="Rhea" id="RHEA-COMP:12669"/>
        <dbReference type="Rhea" id="RHEA-COMP:18395"/>
        <dbReference type="ChEBI" id="CHEBI:15377"/>
        <dbReference type="ChEBI" id="CHEBI:64720"/>
        <dbReference type="ChEBI" id="CHEBI:78236"/>
        <dbReference type="ChEBI" id="CHEBI:193599"/>
    </reaction>
    <physiologicalReaction direction="left-to-right" evidence="7">
        <dbReference type="Rhea" id="RHEA:74580"/>
    </physiologicalReaction>
</comment>
<evidence type="ECO:0000256" key="1">
    <source>
        <dbReference type="ARBA" id="ARBA00022438"/>
    </source>
</evidence>
<evidence type="ECO:0000313" key="9">
    <source>
        <dbReference type="EnsemblMetazoa" id="HelroP68419"/>
    </source>
</evidence>
<dbReference type="eggNOG" id="ENOG502QQQD">
    <property type="taxonomic scope" value="Eukaryota"/>
</dbReference>
<evidence type="ECO:0000313" key="10">
    <source>
        <dbReference type="Proteomes" id="UP000015101"/>
    </source>
</evidence>
<accession>T1FZE4</accession>
<evidence type="ECO:0000256" key="5">
    <source>
        <dbReference type="ARBA" id="ARBA00034848"/>
    </source>
</evidence>
<sequence>MEIENIIQLAKSLGFTKQGEMFSIKNLLKLAQYINQNIEGRITESTTDVREKKKLILQALFNHHPILVPYDRDFNNEPCMKNGVKAHWALDIIHGENKESKELYIFAVQGKSLKPHIWDLDQLLESNNQLRTVDPAMLRCKDEFCLPSYGSLSSLQGKILILNNK</sequence>
<name>T1FZE4_HELRO</name>
<dbReference type="OMA" id="NQNIEGR"/>
<keyword evidence="3" id="KW-0378">Hydrolase</keyword>
<dbReference type="HOGENOM" id="CLU_077492_0_0_1"/>